<gene>
    <name evidence="4" type="ORF">DWZ83_04870</name>
    <name evidence="3" type="ORF">KHZ85_07615</name>
</gene>
<dbReference type="PANTHER" id="PTHR40047">
    <property type="entry name" value="UPF0703 PROTEIN YCGQ"/>
    <property type="match status" value="1"/>
</dbReference>
<feature type="domain" description="DUF1980" evidence="2">
    <location>
        <begin position="190"/>
        <end position="312"/>
    </location>
</feature>
<evidence type="ECO:0000313" key="5">
    <source>
        <dbReference type="Proteomes" id="UP000284868"/>
    </source>
</evidence>
<dbReference type="GeneID" id="92794348"/>
<dbReference type="InterPro" id="IPR052955">
    <property type="entry name" value="UPF0703_membrane_permease"/>
</dbReference>
<dbReference type="AlphaFoldDB" id="A0A415PHM9"/>
<evidence type="ECO:0000313" key="4">
    <source>
        <dbReference type="EMBL" id="RHM12270.1"/>
    </source>
</evidence>
<dbReference type="RefSeq" id="WP_004800951.1">
    <property type="nucleotide sequence ID" value="NZ_CABKNA010000001.1"/>
</dbReference>
<dbReference type="SUPFAM" id="SSF52540">
    <property type="entry name" value="P-loop containing nucleoside triphosphate hydrolases"/>
    <property type="match status" value="1"/>
</dbReference>
<dbReference type="Gene3D" id="3.40.50.300">
    <property type="entry name" value="P-loop containing nucleotide triphosphate hydrolases"/>
    <property type="match status" value="1"/>
</dbReference>
<dbReference type="PANTHER" id="PTHR40047:SF1">
    <property type="entry name" value="UPF0703 PROTEIN YCGQ"/>
    <property type="match status" value="1"/>
</dbReference>
<dbReference type="EMBL" id="JAGZMZ010000019">
    <property type="protein sequence ID" value="MBS4884618.1"/>
    <property type="molecule type" value="Genomic_DNA"/>
</dbReference>
<keyword evidence="5" id="KW-1185">Reference proteome</keyword>
<organism evidence="4 5">
    <name type="scientific">Amedibacillus dolichus</name>
    <dbReference type="NCBI Taxonomy" id="31971"/>
    <lineage>
        <taxon>Bacteria</taxon>
        <taxon>Bacillati</taxon>
        <taxon>Bacillota</taxon>
        <taxon>Erysipelotrichia</taxon>
        <taxon>Erysipelotrichales</taxon>
        <taxon>Erysipelotrichaceae</taxon>
        <taxon>Amedibacillus</taxon>
    </lineage>
</organism>
<reference evidence="4 5" key="1">
    <citation type="submission" date="2018-08" db="EMBL/GenBank/DDBJ databases">
        <title>A genome reference for cultivated species of the human gut microbiota.</title>
        <authorList>
            <person name="Zou Y."/>
            <person name="Xue W."/>
            <person name="Luo G."/>
        </authorList>
    </citation>
    <scope>NUCLEOTIDE SEQUENCE [LARGE SCALE GENOMIC DNA]</scope>
    <source>
        <strain evidence="4 5">AF35-6BH</strain>
    </source>
</reference>
<proteinExistence type="predicted"/>
<accession>A0A415PHM9</accession>
<sequence length="314" mass="35915">MSIPVYIFTGFLESGKTTLIKDTLLDPGFGQEEKTLLLVCEEGMVEYDDAFLAKTNTTLVVVEKEEDLSYAFLKKCDAMIEPDRVMIEFNGTWSLANFMEIEQPFDWVLVQILSTVDASTFQLYINNMRSMIYDQLLHSEVIIFNRCSADTKKMYLRNNIKAINKGAQLIYETVDGEIVELGDEDLPFDLQADTIVINDDDYGLWYMDALEHPRKYEGKTVQLKGKVVSPYVEGIRNAFVFGRYAMVCCADDTSLIGLLCHYKQASELLPNSWVCIEAQIEVEYDENFHGEVPILYVKALHEVEPLADELVYFN</sequence>
<feature type="domain" description="CobW/HypB/UreG nucleotide-binding" evidence="1">
    <location>
        <begin position="4"/>
        <end position="169"/>
    </location>
</feature>
<evidence type="ECO:0000259" key="2">
    <source>
        <dbReference type="Pfam" id="PF21537"/>
    </source>
</evidence>
<evidence type="ECO:0000259" key="1">
    <source>
        <dbReference type="Pfam" id="PF02492"/>
    </source>
</evidence>
<dbReference type="EMBL" id="QRPK01000017">
    <property type="protein sequence ID" value="RHM12270.1"/>
    <property type="molecule type" value="Genomic_DNA"/>
</dbReference>
<reference evidence="3" key="2">
    <citation type="submission" date="2021-02" db="EMBL/GenBank/DDBJ databases">
        <title>Infant gut strain persistence is associated with maternal origin, phylogeny, and functional potential including surface adhesion and iron acquisition.</title>
        <authorList>
            <person name="Lou Y.C."/>
        </authorList>
    </citation>
    <scope>NUCLEOTIDE SEQUENCE</scope>
    <source>
        <strain evidence="3">L3_108_103G1_dasL3_108_103G1_concoct_2</strain>
    </source>
</reference>
<dbReference type="Pfam" id="PF02492">
    <property type="entry name" value="cobW"/>
    <property type="match status" value="1"/>
</dbReference>
<dbReference type="InterPro" id="IPR048447">
    <property type="entry name" value="DUF1980_C"/>
</dbReference>
<name>A0A415PHM9_9FIRM</name>
<protein>
    <submittedName>
        <fullName evidence="4">Uncharacterized protein</fullName>
    </submittedName>
</protein>
<dbReference type="Proteomes" id="UP000753219">
    <property type="component" value="Unassembled WGS sequence"/>
</dbReference>
<dbReference type="Proteomes" id="UP000284868">
    <property type="component" value="Unassembled WGS sequence"/>
</dbReference>
<dbReference type="Pfam" id="PF21537">
    <property type="entry name" value="DUF1980_C"/>
    <property type="match status" value="1"/>
</dbReference>
<dbReference type="InterPro" id="IPR003495">
    <property type="entry name" value="CobW/HypB/UreG_nucleotide-bd"/>
</dbReference>
<dbReference type="InterPro" id="IPR027417">
    <property type="entry name" value="P-loop_NTPase"/>
</dbReference>
<comment type="caution">
    <text evidence="4">The sequence shown here is derived from an EMBL/GenBank/DDBJ whole genome shotgun (WGS) entry which is preliminary data.</text>
</comment>
<dbReference type="OrthoDB" id="9770408at2"/>
<evidence type="ECO:0000313" key="3">
    <source>
        <dbReference type="EMBL" id="MBS4884618.1"/>
    </source>
</evidence>